<dbReference type="InterPro" id="IPR001727">
    <property type="entry name" value="GDT1-like"/>
</dbReference>
<dbReference type="EMBL" id="METM01000015">
    <property type="protein sequence ID" value="OGB90103.1"/>
    <property type="molecule type" value="Genomic_DNA"/>
</dbReference>
<keyword evidence="4 6" id="KW-1133">Transmembrane helix</keyword>
<keyword evidence="3 6" id="KW-0812">Transmembrane</keyword>
<organism evidence="7 8">
    <name type="scientific">candidate division WOR-1 bacterium RIFCSPHIGHO2_01_FULL_53_15</name>
    <dbReference type="NCBI Taxonomy" id="1802564"/>
    <lineage>
        <taxon>Bacteria</taxon>
        <taxon>Bacillati</taxon>
        <taxon>Saganbacteria</taxon>
    </lineage>
</organism>
<evidence type="ECO:0000256" key="2">
    <source>
        <dbReference type="ARBA" id="ARBA00009190"/>
    </source>
</evidence>
<evidence type="ECO:0000313" key="7">
    <source>
        <dbReference type="EMBL" id="OGB90103.1"/>
    </source>
</evidence>
<proteinExistence type="inferred from homology"/>
<comment type="similarity">
    <text evidence="2 6">Belongs to the GDT1 family.</text>
</comment>
<evidence type="ECO:0000256" key="1">
    <source>
        <dbReference type="ARBA" id="ARBA00004141"/>
    </source>
</evidence>
<sequence>MFYPFLAALTVIGLAELGDKTQLLTFGFATRYSFWKVMAAVFCATALLMGAAVIFGGVINRYVPAFYIQLLAGSLFIFFGFYTVFSREKAGQRAGDGGKGEFGIVFTAFFLAELGDKTQLAAFALSAKYGAPLQVWLGATLAMVVVNGLGILAGRGLKNIISEDRVRLVGAAVFILFGLLTLKELFIR</sequence>
<evidence type="ECO:0000256" key="4">
    <source>
        <dbReference type="ARBA" id="ARBA00022989"/>
    </source>
</evidence>
<name>A0A1F4Q234_UNCSA</name>
<comment type="caution">
    <text evidence="6">Lacks conserved residue(s) required for the propagation of feature annotation.</text>
</comment>
<accession>A0A1F4Q234</accession>
<evidence type="ECO:0000256" key="5">
    <source>
        <dbReference type="ARBA" id="ARBA00023136"/>
    </source>
</evidence>
<dbReference type="AlphaFoldDB" id="A0A1F4Q234"/>
<dbReference type="GO" id="GO:0046873">
    <property type="term" value="F:metal ion transmembrane transporter activity"/>
    <property type="evidence" value="ECO:0007669"/>
    <property type="project" value="InterPro"/>
</dbReference>
<feature type="transmembrane region" description="Helical" evidence="6">
    <location>
        <begin position="66"/>
        <end position="85"/>
    </location>
</feature>
<evidence type="ECO:0000256" key="6">
    <source>
        <dbReference type="RuleBase" id="RU365102"/>
    </source>
</evidence>
<protein>
    <recommendedName>
        <fullName evidence="6">GDT1 family protein</fullName>
    </recommendedName>
</protein>
<feature type="transmembrane region" description="Helical" evidence="6">
    <location>
        <begin position="135"/>
        <end position="154"/>
    </location>
</feature>
<feature type="transmembrane region" description="Helical" evidence="6">
    <location>
        <begin position="34"/>
        <end position="59"/>
    </location>
</feature>
<keyword evidence="5 6" id="KW-0472">Membrane</keyword>
<dbReference type="Pfam" id="PF01169">
    <property type="entry name" value="GDT1"/>
    <property type="match status" value="2"/>
</dbReference>
<feature type="transmembrane region" description="Helical" evidence="6">
    <location>
        <begin position="166"/>
        <end position="187"/>
    </location>
</feature>
<reference evidence="7 8" key="1">
    <citation type="journal article" date="2016" name="Nat. Commun.">
        <title>Thousands of microbial genomes shed light on interconnected biogeochemical processes in an aquifer system.</title>
        <authorList>
            <person name="Anantharaman K."/>
            <person name="Brown C.T."/>
            <person name="Hug L.A."/>
            <person name="Sharon I."/>
            <person name="Castelle C.J."/>
            <person name="Probst A.J."/>
            <person name="Thomas B.C."/>
            <person name="Singh A."/>
            <person name="Wilkins M.J."/>
            <person name="Karaoz U."/>
            <person name="Brodie E.L."/>
            <person name="Williams K.H."/>
            <person name="Hubbard S.S."/>
            <person name="Banfield J.F."/>
        </authorList>
    </citation>
    <scope>NUCLEOTIDE SEQUENCE [LARGE SCALE GENOMIC DNA]</scope>
</reference>
<dbReference type="PANTHER" id="PTHR12608">
    <property type="entry name" value="TRANSMEMBRANE PROTEIN HTP-1 RELATED"/>
    <property type="match status" value="1"/>
</dbReference>
<comment type="caution">
    <text evidence="7">The sequence shown here is derived from an EMBL/GenBank/DDBJ whole genome shotgun (WGS) entry which is preliminary data.</text>
</comment>
<comment type="subcellular location">
    <subcellularLocation>
        <location evidence="1 6">Membrane</location>
        <topology evidence="1 6">Multi-pass membrane protein</topology>
    </subcellularLocation>
</comment>
<dbReference type="PANTHER" id="PTHR12608:SF1">
    <property type="entry name" value="TRANSMEMBRANE PROTEIN 165"/>
    <property type="match status" value="1"/>
</dbReference>
<evidence type="ECO:0000313" key="8">
    <source>
        <dbReference type="Proteomes" id="UP000178724"/>
    </source>
</evidence>
<gene>
    <name evidence="7" type="ORF">A2625_04745</name>
</gene>
<evidence type="ECO:0000256" key="3">
    <source>
        <dbReference type="ARBA" id="ARBA00022692"/>
    </source>
</evidence>
<dbReference type="Proteomes" id="UP000178724">
    <property type="component" value="Unassembled WGS sequence"/>
</dbReference>
<dbReference type="GO" id="GO:0016020">
    <property type="term" value="C:membrane"/>
    <property type="evidence" value="ECO:0007669"/>
    <property type="project" value="UniProtKB-SubCell"/>
</dbReference>